<dbReference type="STRING" id="34103.SAMN05421778_11476"/>
<comment type="caution">
    <text evidence="2">The sequence shown here is derived from an EMBL/GenBank/DDBJ whole genome shotgun (WGS) entry which is preliminary data.</text>
</comment>
<name>A0A059KS43_9BURK</name>
<sequence length="247" mass="27904">MSEPLHIVIPSAGRAGAVLTRVEGAILSVPEDEAAAYREAHPDIEVETHPPLRNLAAKRQWLYARFGDLFMLDDDIAFASRLYLPGNNREQHLTPRECAALIQSTAAAARAAGCYLFGFNATPNAKHYYPHKPIELTTYINASAFGLLRSPHLYFTERTTAAESHWINLLNAFFHRRAWVDMRFHFAQAPGSTFTRPGGQTQHRTMDSEREDTLFLRRMFGQAVQIKAARGDARLLTPYQRTIRNPL</sequence>
<dbReference type="Proteomes" id="UP000026714">
    <property type="component" value="Unassembled WGS sequence"/>
</dbReference>
<evidence type="ECO:0000313" key="2">
    <source>
        <dbReference type="EMBL" id="KDB53928.1"/>
    </source>
</evidence>
<dbReference type="eggNOG" id="ENOG502ZAA8">
    <property type="taxonomic scope" value="Bacteria"/>
</dbReference>
<evidence type="ECO:0000313" key="3">
    <source>
        <dbReference type="Proteomes" id="UP000026714"/>
    </source>
</evidence>
<dbReference type="InterPro" id="IPR049100">
    <property type="entry name" value="TAGT"/>
</dbReference>
<protein>
    <recommendedName>
        <fullName evidence="1">TET-Associated Glycosyltransferase domain-containing protein</fullName>
    </recommendedName>
</protein>
<gene>
    <name evidence="2" type="ORF">X805_04820</name>
</gene>
<dbReference type="RefSeq" id="WP_037477822.1">
    <property type="nucleotide sequence ID" value="NZ_AZRA01000010.1"/>
</dbReference>
<proteinExistence type="predicted"/>
<evidence type="ECO:0000259" key="1">
    <source>
        <dbReference type="Pfam" id="PF20691"/>
    </source>
</evidence>
<dbReference type="EMBL" id="AZRA01000010">
    <property type="protein sequence ID" value="KDB53928.1"/>
    <property type="molecule type" value="Genomic_DNA"/>
</dbReference>
<keyword evidence="3" id="KW-1185">Reference proteome</keyword>
<accession>A0A059KS43</accession>
<dbReference type="Pfam" id="PF20691">
    <property type="entry name" value="TAGT"/>
    <property type="match status" value="1"/>
</dbReference>
<organism evidence="2 3">
    <name type="scientific">Sphaerotilus natans subsp. natans DSM 6575</name>
    <dbReference type="NCBI Taxonomy" id="1286631"/>
    <lineage>
        <taxon>Bacteria</taxon>
        <taxon>Pseudomonadati</taxon>
        <taxon>Pseudomonadota</taxon>
        <taxon>Betaproteobacteria</taxon>
        <taxon>Burkholderiales</taxon>
        <taxon>Sphaerotilaceae</taxon>
        <taxon>Sphaerotilus</taxon>
    </lineage>
</organism>
<reference evidence="2 3" key="1">
    <citation type="journal article" date="2014" name="FEMS Microbiol. Ecol.">
        <title>Sphaerotilus natans encrusted with nanoball-shaped Fe(III) oxide minerals formed by nitrate-reducing mixotrophic Fe(II) oxidation.</title>
        <authorList>
            <person name="Park S."/>
            <person name="Kim D.H."/>
            <person name="Lee J.H."/>
            <person name="Hur H.G."/>
        </authorList>
    </citation>
    <scope>NUCLEOTIDE SEQUENCE [LARGE SCALE GENOMIC DNA]</scope>
    <source>
        <strain evidence="2 3">DSM 6575</strain>
    </source>
</reference>
<feature type="domain" description="TET-Associated Glycosyltransferase" evidence="1">
    <location>
        <begin position="6"/>
        <end position="119"/>
    </location>
</feature>
<dbReference type="AlphaFoldDB" id="A0A059KS43"/>